<gene>
    <name evidence="1" type="ORF">SNEC2469_LOCUS27322</name>
</gene>
<reference evidence="1" key="1">
    <citation type="submission" date="2021-02" db="EMBL/GenBank/DDBJ databases">
        <authorList>
            <person name="Dougan E. K."/>
            <person name="Rhodes N."/>
            <person name="Thang M."/>
            <person name="Chan C."/>
        </authorList>
    </citation>
    <scope>NUCLEOTIDE SEQUENCE</scope>
</reference>
<organism evidence="1 2">
    <name type="scientific">Symbiodinium necroappetens</name>
    <dbReference type="NCBI Taxonomy" id="1628268"/>
    <lineage>
        <taxon>Eukaryota</taxon>
        <taxon>Sar</taxon>
        <taxon>Alveolata</taxon>
        <taxon>Dinophyceae</taxon>
        <taxon>Suessiales</taxon>
        <taxon>Symbiodiniaceae</taxon>
        <taxon>Symbiodinium</taxon>
    </lineage>
</organism>
<evidence type="ECO:0000313" key="2">
    <source>
        <dbReference type="Proteomes" id="UP000601435"/>
    </source>
</evidence>
<evidence type="ECO:0000313" key="1">
    <source>
        <dbReference type="EMBL" id="CAE7861835.1"/>
    </source>
</evidence>
<sequence>MGKRAVLSTKDVAQALRRGSTSKEHAAEAAGCFRATLRRAVQRLTSPETTFRIVSFGEDRIAMASIPRLLQRLAAETPSLAEALAAAQRQAGQDPLKLVLSFDEATAGNVLAPDPQKKSCMIYAAVKELGTQSAALWVPVCVIGADTLKKQLQGSLGPVLRQFLHFAAEDKLEEGFLIQCSSSFFLRLKLAAVIDDGEAIRQALNCKGASGLKPCHVCKNVLMKNHPLAAAVAMHGYACDICSAEVEKWDLIADEELFEFCDLQHARKGQIPASLFAEEETLSGMVYNPDGLLQDDFARRQIPPSKWLFDFLHIYYTAGGCAAVEIAAILHEAERVLQQPADSLASLLEELPWQVPSHVLGLSGPRSRARLLHAARLPEKSYKGKATHVMQLLPLIPALLELLDDCDELAKPLASFEALQKIHLEINNLKRQEAISDTTRLQQLQREHHGLVLAAYGDGILKPKHHWRHHAATQLEAWGAYIDTSACEAKHQVYKNVANKNLDVWVCGPRWSKAVLDRMFCSCFQQLQLHFDRRAQICRGKEQKVQWGQQTLRTFKEVQWQGLHWKPGDFQLEPFPGMVARCCVSSADKPFLLLQEYIMEHKTRFSAVFRNTGRVRLLQAIGRSKLASWWLIEDNGLLRALR</sequence>
<proteinExistence type="predicted"/>
<keyword evidence="2" id="KW-1185">Reference proteome</keyword>
<dbReference type="AlphaFoldDB" id="A0A813AAG7"/>
<dbReference type="Proteomes" id="UP000601435">
    <property type="component" value="Unassembled WGS sequence"/>
</dbReference>
<protein>
    <submittedName>
        <fullName evidence="1">Uncharacterized protein</fullName>
    </submittedName>
</protein>
<comment type="caution">
    <text evidence="1">The sequence shown here is derived from an EMBL/GenBank/DDBJ whole genome shotgun (WGS) entry which is preliminary data.</text>
</comment>
<dbReference type="EMBL" id="CAJNJA010057351">
    <property type="protein sequence ID" value="CAE7861835.1"/>
    <property type="molecule type" value="Genomic_DNA"/>
</dbReference>
<name>A0A813AAG7_9DINO</name>
<dbReference type="OrthoDB" id="414311at2759"/>
<accession>A0A813AAG7</accession>